<dbReference type="InterPro" id="IPR016181">
    <property type="entry name" value="Acyl_CoA_acyltransferase"/>
</dbReference>
<sequence length="301" mass="34602">MGKILIDGKEYAFIKDYKNNDLYRKSYNSLTKKIYGFDFEQWFQTGYWGNGYIPYSLLDGEDIIANVSISIIDFLVLGESKKYIQIGTVMTDPAYRNQGLVRFLMETVIKEWKNKCDMLYLFANDSVLNFYPKFGFKAVNEYQCSKTITNNNENIVSEKLDMSLGSSRRLVIEKVNNSLSTSISKLTVLNNIGLVIFYSISFMSNNFYYLREQDAIVIAEFEGDTLYLQDIFSPLEVNLDNIIKNISNKEVTTVVLGFSPSDTGSYCVNLLQKDDTTLFVMKDKEDLFQNNKLMFSVLSHA</sequence>
<dbReference type="PANTHER" id="PTHR43420:SF31">
    <property type="entry name" value="ACETYLTRANSFERASE"/>
    <property type="match status" value="1"/>
</dbReference>
<keyword evidence="2" id="KW-0012">Acyltransferase</keyword>
<gene>
    <name evidence="4" type="ORF">E4V82_22015</name>
</gene>
<dbReference type="Gene3D" id="3.40.630.30">
    <property type="match status" value="1"/>
</dbReference>
<keyword evidence="1 4" id="KW-0808">Transferase</keyword>
<reference evidence="4 5" key="1">
    <citation type="journal article" date="2019" name="Lett. Appl. Microbiol.">
        <title>A case of 'blown pack' spoilage of vacuum-packaged pork likely associated with Clostridium estertheticum in Canada.</title>
        <authorList>
            <person name="Zhang P."/>
            <person name="Ward P."/>
            <person name="McMullen L.M."/>
            <person name="Yang X."/>
        </authorList>
    </citation>
    <scope>NUCLEOTIDE SEQUENCE [LARGE SCALE GENOMIC DNA]</scope>
    <source>
        <strain evidence="4 5">MA19</strain>
    </source>
</reference>
<dbReference type="EMBL" id="SPSF01000055">
    <property type="protein sequence ID" value="MPQ64751.1"/>
    <property type="molecule type" value="Genomic_DNA"/>
</dbReference>
<proteinExistence type="predicted"/>
<evidence type="ECO:0000313" key="4">
    <source>
        <dbReference type="EMBL" id="MPQ64751.1"/>
    </source>
</evidence>
<protein>
    <submittedName>
        <fullName evidence="4">GNAT family N-acetyltransferase</fullName>
    </submittedName>
</protein>
<dbReference type="GO" id="GO:0016747">
    <property type="term" value="F:acyltransferase activity, transferring groups other than amino-acyl groups"/>
    <property type="evidence" value="ECO:0007669"/>
    <property type="project" value="InterPro"/>
</dbReference>
<dbReference type="PROSITE" id="PS51186">
    <property type="entry name" value="GNAT"/>
    <property type="match status" value="1"/>
</dbReference>
<dbReference type="PANTHER" id="PTHR43420">
    <property type="entry name" value="ACETYLTRANSFERASE"/>
    <property type="match status" value="1"/>
</dbReference>
<evidence type="ECO:0000259" key="3">
    <source>
        <dbReference type="PROSITE" id="PS51186"/>
    </source>
</evidence>
<accession>A0A5N7J7R7</accession>
<name>A0A5N7J7R7_9CLOT</name>
<dbReference type="Proteomes" id="UP000342249">
    <property type="component" value="Unassembled WGS sequence"/>
</dbReference>
<evidence type="ECO:0000256" key="1">
    <source>
        <dbReference type="ARBA" id="ARBA00022679"/>
    </source>
</evidence>
<dbReference type="RefSeq" id="WP_152753901.1">
    <property type="nucleotide sequence ID" value="NZ_SPSE01000054.1"/>
</dbReference>
<evidence type="ECO:0000256" key="2">
    <source>
        <dbReference type="ARBA" id="ARBA00023315"/>
    </source>
</evidence>
<dbReference type="CDD" id="cd04301">
    <property type="entry name" value="NAT_SF"/>
    <property type="match status" value="1"/>
</dbReference>
<evidence type="ECO:0000313" key="5">
    <source>
        <dbReference type="Proteomes" id="UP000342249"/>
    </source>
</evidence>
<dbReference type="AlphaFoldDB" id="A0A5N7J7R7"/>
<dbReference type="InterPro" id="IPR000182">
    <property type="entry name" value="GNAT_dom"/>
</dbReference>
<dbReference type="InterPro" id="IPR050680">
    <property type="entry name" value="YpeA/RimI_acetyltransf"/>
</dbReference>
<dbReference type="Pfam" id="PF00583">
    <property type="entry name" value="Acetyltransf_1"/>
    <property type="match status" value="1"/>
</dbReference>
<dbReference type="SUPFAM" id="SSF55729">
    <property type="entry name" value="Acyl-CoA N-acyltransferases (Nat)"/>
    <property type="match status" value="1"/>
</dbReference>
<feature type="domain" description="N-acetyltransferase" evidence="3">
    <location>
        <begin position="21"/>
        <end position="151"/>
    </location>
</feature>
<organism evidence="4 5">
    <name type="scientific">Clostridium estertheticum</name>
    <dbReference type="NCBI Taxonomy" id="238834"/>
    <lineage>
        <taxon>Bacteria</taxon>
        <taxon>Bacillati</taxon>
        <taxon>Bacillota</taxon>
        <taxon>Clostridia</taxon>
        <taxon>Eubacteriales</taxon>
        <taxon>Clostridiaceae</taxon>
        <taxon>Clostridium</taxon>
    </lineage>
</organism>
<comment type="caution">
    <text evidence="4">The sequence shown here is derived from an EMBL/GenBank/DDBJ whole genome shotgun (WGS) entry which is preliminary data.</text>
</comment>